<keyword evidence="5" id="KW-1185">Reference proteome</keyword>
<evidence type="ECO:0000313" key="4">
    <source>
        <dbReference type="EMBL" id="MFC4076921.1"/>
    </source>
</evidence>
<protein>
    <submittedName>
        <fullName evidence="4">Protease complex subunit PrcB family protein</fullName>
    </submittedName>
</protein>
<keyword evidence="2" id="KW-0732">Signal</keyword>
<proteinExistence type="predicted"/>
<dbReference type="InterPro" id="IPR025748">
    <property type="entry name" value="PrcB_C_dom"/>
</dbReference>
<feature type="domain" description="PrcB C-terminal" evidence="3">
    <location>
        <begin position="81"/>
        <end position="137"/>
    </location>
</feature>
<comment type="caution">
    <text evidence="4">The sequence shown here is derived from an EMBL/GenBank/DDBJ whole genome shotgun (WGS) entry which is preliminary data.</text>
</comment>
<dbReference type="EMBL" id="JBHSAP010000009">
    <property type="protein sequence ID" value="MFC4076921.1"/>
    <property type="molecule type" value="Genomic_DNA"/>
</dbReference>
<feature type="chain" id="PRO_5045219843" evidence="2">
    <location>
        <begin position="22"/>
        <end position="294"/>
    </location>
</feature>
<feature type="signal peptide" evidence="2">
    <location>
        <begin position="1"/>
        <end position="21"/>
    </location>
</feature>
<gene>
    <name evidence="4" type="ORF">ACFOUO_08860</name>
</gene>
<organism evidence="4 5">
    <name type="scientific">Salinithrix halophila</name>
    <dbReference type="NCBI Taxonomy" id="1485204"/>
    <lineage>
        <taxon>Bacteria</taxon>
        <taxon>Bacillati</taxon>
        <taxon>Bacillota</taxon>
        <taxon>Bacilli</taxon>
        <taxon>Bacillales</taxon>
        <taxon>Thermoactinomycetaceae</taxon>
        <taxon>Salinithrix</taxon>
    </lineage>
</organism>
<evidence type="ECO:0000313" key="5">
    <source>
        <dbReference type="Proteomes" id="UP001595843"/>
    </source>
</evidence>
<dbReference type="Proteomes" id="UP001595843">
    <property type="component" value="Unassembled WGS sequence"/>
</dbReference>
<keyword evidence="4" id="KW-0645">Protease</keyword>
<reference evidence="5" key="1">
    <citation type="journal article" date="2019" name="Int. J. Syst. Evol. Microbiol.">
        <title>The Global Catalogue of Microorganisms (GCM) 10K type strain sequencing project: providing services to taxonomists for standard genome sequencing and annotation.</title>
        <authorList>
            <consortium name="The Broad Institute Genomics Platform"/>
            <consortium name="The Broad Institute Genome Sequencing Center for Infectious Disease"/>
            <person name="Wu L."/>
            <person name="Ma J."/>
        </authorList>
    </citation>
    <scope>NUCLEOTIDE SEQUENCE [LARGE SCALE GENOMIC DNA]</scope>
    <source>
        <strain evidence="5">IBRC-M 10813</strain>
    </source>
</reference>
<dbReference type="Pfam" id="PF14343">
    <property type="entry name" value="PrcB_C"/>
    <property type="match status" value="2"/>
</dbReference>
<evidence type="ECO:0000256" key="1">
    <source>
        <dbReference type="SAM" id="MobiDB-lite"/>
    </source>
</evidence>
<accession>A0ABV8JDT9</accession>
<evidence type="ECO:0000259" key="3">
    <source>
        <dbReference type="Pfam" id="PF14343"/>
    </source>
</evidence>
<evidence type="ECO:0000256" key="2">
    <source>
        <dbReference type="SAM" id="SignalP"/>
    </source>
</evidence>
<sequence>MRNRQVIRFMFVLTLWFSTTGCGSSFFASEDSRGDSSSPGKERILPFRQESLEDLPGNVKSEIQRAEKQEVRVETGEDGRTYLILSLGKRPTGGWSIRVNQVVQNNSTVRVDAEEVPPPSSSFNTQVISSPITVISLKPEGEVNYDLNLQKAEKPKKGDSPKDSPPLDDPGGKPLTYKVEVTLDLPETVKAKAGEVKRSKGTETSISQKDRTYLIIGLGERPTGGYRVDVENIIKRGEEIHVYAKEIAPTPGTMVTQAITHPVQVVSIPRTDESRVHFHVKSRSSSKDEPKRFQ</sequence>
<dbReference type="GO" id="GO:0006508">
    <property type="term" value="P:proteolysis"/>
    <property type="evidence" value="ECO:0007669"/>
    <property type="project" value="UniProtKB-KW"/>
</dbReference>
<feature type="region of interest" description="Disordered" evidence="1">
    <location>
        <begin position="151"/>
        <end position="175"/>
    </location>
</feature>
<name>A0ABV8JDT9_9BACL</name>
<feature type="domain" description="PrcB C-terminal" evidence="3">
    <location>
        <begin position="212"/>
        <end position="269"/>
    </location>
</feature>
<dbReference type="PROSITE" id="PS51257">
    <property type="entry name" value="PROKAR_LIPOPROTEIN"/>
    <property type="match status" value="1"/>
</dbReference>
<dbReference type="RefSeq" id="WP_380704290.1">
    <property type="nucleotide sequence ID" value="NZ_JBHSAP010000009.1"/>
</dbReference>
<dbReference type="GO" id="GO:0008233">
    <property type="term" value="F:peptidase activity"/>
    <property type="evidence" value="ECO:0007669"/>
    <property type="project" value="UniProtKB-KW"/>
</dbReference>
<keyword evidence="4" id="KW-0378">Hydrolase</keyword>
<feature type="compositionally biased region" description="Basic and acidic residues" evidence="1">
    <location>
        <begin position="151"/>
        <end position="162"/>
    </location>
</feature>